<dbReference type="Pfam" id="PF00650">
    <property type="entry name" value="CRAL_TRIO"/>
    <property type="match status" value="1"/>
</dbReference>
<dbReference type="InterPro" id="IPR001251">
    <property type="entry name" value="CRAL-TRIO_dom"/>
</dbReference>
<evidence type="ECO:0000313" key="2">
    <source>
        <dbReference type="EMBL" id="KAJ3130966.1"/>
    </source>
</evidence>
<dbReference type="CDD" id="cd00170">
    <property type="entry name" value="SEC14"/>
    <property type="match status" value="1"/>
</dbReference>
<dbReference type="PANTHER" id="PTHR45824:SF29">
    <property type="entry name" value="GH16843P"/>
    <property type="match status" value="1"/>
</dbReference>
<dbReference type="InterPro" id="IPR052578">
    <property type="entry name" value="PI_Transfer_CRAL-TRIO"/>
</dbReference>
<sequence length="221" mass="24419">MKAILECRAGLAEKEAAAATVLTEVQQKALDEVAAQVPGLISAAAVTAGLDATATVSEDGVLDIALTRWADAAEVHRFLRASKWVPKVAADRLKATLTWRAEYRPDAISPDEVEPEAVTGKQFLSGFDKKGRPLLFLVPRNENTKTYDRQIRYSVFMLEKAVRLMPSGVERTDVIVDYENLDMWNATPLSVSLKFLNVLSSHYPERLGLFVCLSRRLNSKG</sequence>
<keyword evidence="3" id="KW-1185">Reference proteome</keyword>
<dbReference type="SUPFAM" id="SSF52087">
    <property type="entry name" value="CRAL/TRIO domain"/>
    <property type="match status" value="1"/>
</dbReference>
<reference evidence="2" key="1">
    <citation type="submission" date="2020-05" db="EMBL/GenBank/DDBJ databases">
        <title>Phylogenomic resolution of chytrid fungi.</title>
        <authorList>
            <person name="Stajich J.E."/>
            <person name="Amses K."/>
            <person name="Simmons R."/>
            <person name="Seto K."/>
            <person name="Myers J."/>
            <person name="Bonds A."/>
            <person name="Quandt C.A."/>
            <person name="Barry K."/>
            <person name="Liu P."/>
            <person name="Grigoriev I."/>
            <person name="Longcore J.E."/>
            <person name="James T.Y."/>
        </authorList>
    </citation>
    <scope>NUCLEOTIDE SEQUENCE</scope>
    <source>
        <strain evidence="2">JEL0513</strain>
    </source>
</reference>
<dbReference type="InterPro" id="IPR036273">
    <property type="entry name" value="CRAL/TRIO_N_dom_sf"/>
</dbReference>
<evidence type="ECO:0000259" key="1">
    <source>
        <dbReference type="PROSITE" id="PS50191"/>
    </source>
</evidence>
<evidence type="ECO:0000313" key="3">
    <source>
        <dbReference type="Proteomes" id="UP001211907"/>
    </source>
</evidence>
<dbReference type="PANTHER" id="PTHR45824">
    <property type="entry name" value="GH16843P"/>
    <property type="match status" value="1"/>
</dbReference>
<organism evidence="2 3">
    <name type="scientific">Physocladia obscura</name>
    <dbReference type="NCBI Taxonomy" id="109957"/>
    <lineage>
        <taxon>Eukaryota</taxon>
        <taxon>Fungi</taxon>
        <taxon>Fungi incertae sedis</taxon>
        <taxon>Chytridiomycota</taxon>
        <taxon>Chytridiomycota incertae sedis</taxon>
        <taxon>Chytridiomycetes</taxon>
        <taxon>Chytridiales</taxon>
        <taxon>Chytriomycetaceae</taxon>
        <taxon>Physocladia</taxon>
    </lineage>
</organism>
<comment type="caution">
    <text evidence="2">The sequence shown here is derived from an EMBL/GenBank/DDBJ whole genome shotgun (WGS) entry which is preliminary data.</text>
</comment>
<dbReference type="InterPro" id="IPR036865">
    <property type="entry name" value="CRAL-TRIO_dom_sf"/>
</dbReference>
<accession>A0AAD5TAS1</accession>
<feature type="domain" description="CRAL-TRIO" evidence="1">
    <location>
        <begin position="106"/>
        <end position="211"/>
    </location>
</feature>
<dbReference type="AlphaFoldDB" id="A0AAD5TAS1"/>
<dbReference type="SUPFAM" id="SSF46938">
    <property type="entry name" value="CRAL/TRIO N-terminal domain"/>
    <property type="match status" value="1"/>
</dbReference>
<dbReference type="Gene3D" id="3.40.525.10">
    <property type="entry name" value="CRAL-TRIO lipid binding domain"/>
    <property type="match status" value="1"/>
</dbReference>
<protein>
    <recommendedName>
        <fullName evidence="1">CRAL-TRIO domain-containing protein</fullName>
    </recommendedName>
</protein>
<dbReference type="PROSITE" id="PS50191">
    <property type="entry name" value="CRAL_TRIO"/>
    <property type="match status" value="1"/>
</dbReference>
<dbReference type="Proteomes" id="UP001211907">
    <property type="component" value="Unassembled WGS sequence"/>
</dbReference>
<gene>
    <name evidence="2" type="ORF">HK100_007087</name>
</gene>
<dbReference type="EMBL" id="JADGJH010000332">
    <property type="protein sequence ID" value="KAJ3130966.1"/>
    <property type="molecule type" value="Genomic_DNA"/>
</dbReference>
<proteinExistence type="predicted"/>
<name>A0AAD5TAS1_9FUNG</name>
<dbReference type="GO" id="GO:0008526">
    <property type="term" value="F:phosphatidylinositol transfer activity"/>
    <property type="evidence" value="ECO:0007669"/>
    <property type="project" value="TreeGrafter"/>
</dbReference>